<evidence type="ECO:0000256" key="1">
    <source>
        <dbReference type="SAM" id="Phobius"/>
    </source>
</evidence>
<feature type="transmembrane region" description="Helical" evidence="1">
    <location>
        <begin position="62"/>
        <end position="80"/>
    </location>
</feature>
<feature type="transmembrane region" description="Helical" evidence="1">
    <location>
        <begin position="16"/>
        <end position="34"/>
    </location>
</feature>
<feature type="transmembrane region" description="Helical" evidence="1">
    <location>
        <begin position="131"/>
        <end position="159"/>
    </location>
</feature>
<dbReference type="Proteomes" id="UP001231736">
    <property type="component" value="Unassembled WGS sequence"/>
</dbReference>
<feature type="transmembrane region" description="Helical" evidence="1">
    <location>
        <begin position="239"/>
        <end position="259"/>
    </location>
</feature>
<comment type="caution">
    <text evidence="2">The sequence shown here is derived from an EMBL/GenBank/DDBJ whole genome shotgun (WGS) entry which is preliminary data.</text>
</comment>
<evidence type="ECO:0000313" key="2">
    <source>
        <dbReference type="EMBL" id="MDP8173922.1"/>
    </source>
</evidence>
<sequence>MKALAFNGKGGEYFKIWIVNVLLTIVTLGLYYPWAKVRTTRYFYGNTEYQGRTLDYHATGRQLLVGYIIGLVLVISYGVLSQLTPALSLILPLLLFVVAPWLIWRSLMFNARMTSFSNVRFSFEGSLGRAYLIYLLLPILIFLVFLLPVIASSTVRAYMFQNNFAQQAMIGDGNPVGLFVLPVISGIVGFIIALILSVYIMVIRKKKEIEYTIGGLKFGQGEFSVNVTKKKLFMIYVKAVFIVLLLVGVVVAGFMTLGFNVSEMTPYDLTYAMETNPIFITMFILIYAGFLILSLFIGAYIYSRQRQYVYQNMLLDDKVCFKSTITAKGLFGTMITNMLLVIFTFGIGSSWAAVRMSRYVVTNTWIDDSNVNIDDYLTQKVKEQSAIGEEIGDAFDIDVGVGF</sequence>
<feature type="transmembrane region" description="Helical" evidence="1">
    <location>
        <begin position="86"/>
        <end position="104"/>
    </location>
</feature>
<name>A0AAJ6NBW0_9PAST</name>
<keyword evidence="1" id="KW-0472">Membrane</keyword>
<accession>A0AAJ6NBW0</accession>
<feature type="transmembrane region" description="Helical" evidence="1">
    <location>
        <begin position="330"/>
        <end position="354"/>
    </location>
</feature>
<evidence type="ECO:0000313" key="3">
    <source>
        <dbReference type="Proteomes" id="UP001231736"/>
    </source>
</evidence>
<dbReference type="RefSeq" id="WP_306375376.1">
    <property type="nucleotide sequence ID" value="NZ_JASAYT010000001.1"/>
</dbReference>
<keyword evidence="1" id="KW-1133">Transmembrane helix</keyword>
<dbReference type="InterPro" id="IPR010295">
    <property type="entry name" value="DUF898"/>
</dbReference>
<dbReference type="AlphaFoldDB" id="A0AAJ6NBW0"/>
<protein>
    <submittedName>
        <fullName evidence="2">YjgN family protein</fullName>
    </submittedName>
</protein>
<keyword evidence="1" id="KW-0812">Transmembrane</keyword>
<gene>
    <name evidence="2" type="ORF">QJU97_00380</name>
</gene>
<reference evidence="2" key="1">
    <citation type="journal article" date="2023" name="Front. Microbiol.">
        <title>Phylogeography and host specificity of Pasteurellaceae pathogenic to sea-farmed fish in the north-east Atlantic.</title>
        <authorList>
            <person name="Gulla S."/>
            <person name="Colquhoun D.J."/>
            <person name="Olsen A.B."/>
            <person name="Spilsberg B."/>
            <person name="Lagesen K."/>
            <person name="Aakesson C.P."/>
            <person name="Strom S."/>
            <person name="Manji F."/>
            <person name="Birkbeck T.H."/>
            <person name="Nilsen H.K."/>
        </authorList>
    </citation>
    <scope>NUCLEOTIDE SEQUENCE</scope>
    <source>
        <strain evidence="2">98B1</strain>
    </source>
</reference>
<dbReference type="Pfam" id="PF05987">
    <property type="entry name" value="DUF898"/>
    <property type="match status" value="1"/>
</dbReference>
<organism evidence="2 3">
    <name type="scientific">Phocoenobacter skyensis</name>
    <dbReference type="NCBI Taxonomy" id="97481"/>
    <lineage>
        <taxon>Bacteria</taxon>
        <taxon>Pseudomonadati</taxon>
        <taxon>Pseudomonadota</taxon>
        <taxon>Gammaproteobacteria</taxon>
        <taxon>Pasteurellales</taxon>
        <taxon>Pasteurellaceae</taxon>
        <taxon>Phocoenobacter</taxon>
    </lineage>
</organism>
<feature type="transmembrane region" description="Helical" evidence="1">
    <location>
        <begin position="179"/>
        <end position="202"/>
    </location>
</feature>
<proteinExistence type="predicted"/>
<feature type="transmembrane region" description="Helical" evidence="1">
    <location>
        <begin position="279"/>
        <end position="302"/>
    </location>
</feature>
<dbReference type="EMBL" id="JASAYT010000001">
    <property type="protein sequence ID" value="MDP8173922.1"/>
    <property type="molecule type" value="Genomic_DNA"/>
</dbReference>